<dbReference type="AlphaFoldDB" id="A0AAD8I699"/>
<evidence type="ECO:0000259" key="3">
    <source>
        <dbReference type="SMART" id="SM00856"/>
    </source>
</evidence>
<dbReference type="InterPro" id="IPR051955">
    <property type="entry name" value="PME_Inhibitor"/>
</dbReference>
<organism evidence="4 5">
    <name type="scientific">Heracleum sosnowskyi</name>
    <dbReference type="NCBI Taxonomy" id="360622"/>
    <lineage>
        <taxon>Eukaryota</taxon>
        <taxon>Viridiplantae</taxon>
        <taxon>Streptophyta</taxon>
        <taxon>Embryophyta</taxon>
        <taxon>Tracheophyta</taxon>
        <taxon>Spermatophyta</taxon>
        <taxon>Magnoliopsida</taxon>
        <taxon>eudicotyledons</taxon>
        <taxon>Gunneridae</taxon>
        <taxon>Pentapetalae</taxon>
        <taxon>asterids</taxon>
        <taxon>campanulids</taxon>
        <taxon>Apiales</taxon>
        <taxon>Apiaceae</taxon>
        <taxon>Apioideae</taxon>
        <taxon>apioid superclade</taxon>
        <taxon>Tordylieae</taxon>
        <taxon>Tordyliinae</taxon>
        <taxon>Heracleum</taxon>
    </lineage>
</organism>
<dbReference type="SMART" id="SM00856">
    <property type="entry name" value="PMEI"/>
    <property type="match status" value="1"/>
</dbReference>
<dbReference type="Pfam" id="PF04043">
    <property type="entry name" value="PMEI"/>
    <property type="match status" value="1"/>
</dbReference>
<gene>
    <name evidence="4" type="ORF">POM88_025024</name>
</gene>
<evidence type="ECO:0000313" key="5">
    <source>
        <dbReference type="Proteomes" id="UP001237642"/>
    </source>
</evidence>
<keyword evidence="5" id="KW-1185">Reference proteome</keyword>
<dbReference type="Proteomes" id="UP001237642">
    <property type="component" value="Unassembled WGS sequence"/>
</dbReference>
<dbReference type="SUPFAM" id="SSF101148">
    <property type="entry name" value="Plant invertase/pectin methylesterase inhibitor"/>
    <property type="match status" value="1"/>
</dbReference>
<dbReference type="CDD" id="cd15798">
    <property type="entry name" value="PMEI-like_3"/>
    <property type="match status" value="1"/>
</dbReference>
<reference evidence="4" key="1">
    <citation type="submission" date="2023-02" db="EMBL/GenBank/DDBJ databases">
        <title>Genome of toxic invasive species Heracleum sosnowskyi carries increased number of genes despite the absence of recent whole-genome duplications.</title>
        <authorList>
            <person name="Schelkunov M."/>
            <person name="Shtratnikova V."/>
            <person name="Makarenko M."/>
            <person name="Klepikova A."/>
            <person name="Omelchenko D."/>
            <person name="Novikova G."/>
            <person name="Obukhova E."/>
            <person name="Bogdanov V."/>
            <person name="Penin A."/>
            <person name="Logacheva M."/>
        </authorList>
    </citation>
    <scope>NUCLEOTIDE SEQUENCE</scope>
    <source>
        <strain evidence="4">Hsosn_3</strain>
        <tissue evidence="4">Leaf</tissue>
    </source>
</reference>
<protein>
    <submittedName>
        <fullName evidence="4">PMEI domain-containing protein</fullName>
    </submittedName>
</protein>
<dbReference type="Gene3D" id="1.20.140.40">
    <property type="entry name" value="Invertase/pectin methylesterase inhibitor family protein"/>
    <property type="match status" value="1"/>
</dbReference>
<dbReference type="NCBIfam" id="TIGR01614">
    <property type="entry name" value="PME_inhib"/>
    <property type="match status" value="1"/>
</dbReference>
<keyword evidence="1 2" id="KW-0732">Signal</keyword>
<evidence type="ECO:0000313" key="4">
    <source>
        <dbReference type="EMBL" id="KAK1378280.1"/>
    </source>
</evidence>
<feature type="domain" description="Pectinesterase inhibitor" evidence="3">
    <location>
        <begin position="35"/>
        <end position="192"/>
    </location>
</feature>
<evidence type="ECO:0000256" key="2">
    <source>
        <dbReference type="SAM" id="SignalP"/>
    </source>
</evidence>
<dbReference type="EMBL" id="JAUIZM010000006">
    <property type="protein sequence ID" value="KAK1378280.1"/>
    <property type="molecule type" value="Genomic_DNA"/>
</dbReference>
<dbReference type="InterPro" id="IPR006501">
    <property type="entry name" value="Pectinesterase_inhib_dom"/>
</dbReference>
<dbReference type="InterPro" id="IPR035513">
    <property type="entry name" value="Invertase/methylesterase_inhib"/>
</dbReference>
<comment type="caution">
    <text evidence="4">The sequence shown here is derived from an EMBL/GenBank/DDBJ whole genome shotgun (WGS) entry which is preliminary data.</text>
</comment>
<reference evidence="4" key="2">
    <citation type="submission" date="2023-05" db="EMBL/GenBank/DDBJ databases">
        <authorList>
            <person name="Schelkunov M.I."/>
        </authorList>
    </citation>
    <scope>NUCLEOTIDE SEQUENCE</scope>
    <source>
        <strain evidence="4">Hsosn_3</strain>
        <tissue evidence="4">Leaf</tissue>
    </source>
</reference>
<sequence>MANLGLYYLFLVMLSCHFMTNNGAESAAVTNSNSGATNFIRLSCRATLYPVLCFESLSMYATKIQQNERQLAEAALSVSLAKARFTKMFVSKLTKVSGIRAREFRAVKDCIENMGDTIDQLSRSMKEMSQIRGTQDFMWHMSNVQTWVSAALTYENTCFDGFSGNFMEGNVKAAVKRRIVTVAQVTSNALALVNRFAERH</sequence>
<accession>A0AAD8I699</accession>
<name>A0AAD8I699_9APIA</name>
<dbReference type="FunFam" id="1.20.140.40:FF:000005">
    <property type="entry name" value="Pectin methylesterase inhibitor 1"/>
    <property type="match status" value="1"/>
</dbReference>
<proteinExistence type="predicted"/>
<feature type="chain" id="PRO_5041988661" evidence="2">
    <location>
        <begin position="24"/>
        <end position="200"/>
    </location>
</feature>
<feature type="signal peptide" evidence="2">
    <location>
        <begin position="1"/>
        <end position="23"/>
    </location>
</feature>
<dbReference type="GO" id="GO:0046910">
    <property type="term" value="F:pectinesterase inhibitor activity"/>
    <property type="evidence" value="ECO:0007669"/>
    <property type="project" value="UniProtKB-ARBA"/>
</dbReference>
<dbReference type="PANTHER" id="PTHR31080:SF296">
    <property type="entry name" value="OS05G0360900 PROTEIN"/>
    <property type="match status" value="1"/>
</dbReference>
<evidence type="ECO:0000256" key="1">
    <source>
        <dbReference type="ARBA" id="ARBA00022729"/>
    </source>
</evidence>
<dbReference type="PANTHER" id="PTHR31080">
    <property type="entry name" value="PECTINESTERASE INHIBITOR-LIKE"/>
    <property type="match status" value="1"/>
</dbReference>